<dbReference type="Gene3D" id="3.40.50.10750">
    <property type="entry name" value="Isocitrate/Isopropylmalate dehydrogenase-like"/>
    <property type="match status" value="1"/>
</dbReference>
<comment type="caution">
    <text evidence="5">The sequence shown here is derived from an EMBL/GenBank/DDBJ whole genome shotgun (WGS) entry which is preliminary data.</text>
</comment>
<evidence type="ECO:0000313" key="6">
    <source>
        <dbReference type="Proteomes" id="UP000013232"/>
    </source>
</evidence>
<protein>
    <submittedName>
        <fullName evidence="5">Phosphotransacetylase</fullName>
    </submittedName>
</protein>
<dbReference type="PANTHER" id="PTHR43356">
    <property type="entry name" value="PHOSPHATE ACETYLTRANSFERASE"/>
    <property type="match status" value="1"/>
</dbReference>
<evidence type="ECO:0000259" key="4">
    <source>
        <dbReference type="Pfam" id="PF01515"/>
    </source>
</evidence>
<sequence length="357" mass="37329">MELMRRCAEFAQRQPLRVVFPDTLDARAIEAARHLQARGWAHPLLLANPFELRALCLGKSLGQGTLTLLDPARAAARPAYAELLQARMPKAAQEEIAARLSEPLWFAAAMLASGDADLCIGGNLSSTASVLRAAIRVLGLAPGNATVSSIFFMIPPAEACGRDRRVLGFADCGVVPQPTPAQLADIAIASAASYERVTGERAAVAMLAFSSHGSARHPAVDAVREATARVRERQPGLLVDGDLQFDAAIVPEVAALKVPDSPLQGRANVLVFPSLEAGNIGYKIAQRLGGYTALGPMLQGLAAPIHDLSRGCSSEDIVETCLLATLMASGNAVPAPVPNGPCAVPATRVAPAAPQHL</sequence>
<evidence type="ECO:0000256" key="2">
    <source>
        <dbReference type="ARBA" id="ARBA00022679"/>
    </source>
</evidence>
<keyword evidence="2" id="KW-0808">Transferase</keyword>
<feature type="domain" description="Phosphate acetyl/butaryl transferase" evidence="4">
    <location>
        <begin position="3"/>
        <end position="324"/>
    </location>
</feature>
<dbReference type="OrthoDB" id="9808984at2"/>
<dbReference type="eggNOG" id="COG0280">
    <property type="taxonomic scope" value="Bacteria"/>
</dbReference>
<dbReference type="GO" id="GO:0016746">
    <property type="term" value="F:acyltransferase activity"/>
    <property type="evidence" value="ECO:0007669"/>
    <property type="project" value="UniProtKB-KW"/>
</dbReference>
<dbReference type="STRING" id="1123367.GCA_000621305_00921"/>
<dbReference type="InterPro" id="IPR050500">
    <property type="entry name" value="Phos_Acetyltrans/Butyryltrans"/>
</dbReference>
<keyword evidence="3" id="KW-0012">Acyltransferase</keyword>
<dbReference type="NCBIfam" id="NF007233">
    <property type="entry name" value="PRK09653.1"/>
    <property type="match status" value="1"/>
</dbReference>
<evidence type="ECO:0000313" key="5">
    <source>
        <dbReference type="EMBL" id="ENO90111.1"/>
    </source>
</evidence>
<evidence type="ECO:0000256" key="3">
    <source>
        <dbReference type="ARBA" id="ARBA00023315"/>
    </source>
</evidence>
<dbReference type="AlphaFoldDB" id="N6Y758"/>
<dbReference type="Proteomes" id="UP000013232">
    <property type="component" value="Unassembled WGS sequence"/>
</dbReference>
<accession>N6Y758</accession>
<dbReference type="Pfam" id="PF01515">
    <property type="entry name" value="PTA_PTB"/>
    <property type="match status" value="1"/>
</dbReference>
<reference evidence="5 6" key="1">
    <citation type="submission" date="2012-09" db="EMBL/GenBank/DDBJ databases">
        <title>Draft Genome Sequences of 6 Strains from Genus Thauera.</title>
        <authorList>
            <person name="Liu B."/>
            <person name="Shapleigh J.P."/>
            <person name="Frostegard A.H."/>
        </authorList>
    </citation>
    <scope>NUCLEOTIDE SEQUENCE [LARGE SCALE GENOMIC DNA]</scope>
    <source>
        <strain evidence="6">47Lol / DSM 12138</strain>
    </source>
</reference>
<dbReference type="InterPro" id="IPR042113">
    <property type="entry name" value="P_AcTrfase_dom1"/>
</dbReference>
<dbReference type="SUPFAM" id="SSF53659">
    <property type="entry name" value="Isocitrate/Isopropylmalate dehydrogenase-like"/>
    <property type="match status" value="1"/>
</dbReference>
<dbReference type="InterPro" id="IPR002505">
    <property type="entry name" value="PTA_PTB"/>
</dbReference>
<dbReference type="PIRSF" id="PIRSF000428">
    <property type="entry name" value="P_Ac_trans"/>
    <property type="match status" value="1"/>
</dbReference>
<proteinExistence type="inferred from homology"/>
<organism evidence="5 6">
    <name type="scientific">Thauera linaloolentis (strain DSM 12138 / JCM 21573 / CCUG 41526 / CIP 105981 / IAM 15112 / NBRC 102519 / 47Lol)</name>
    <dbReference type="NCBI Taxonomy" id="1123367"/>
    <lineage>
        <taxon>Bacteria</taxon>
        <taxon>Pseudomonadati</taxon>
        <taxon>Pseudomonadota</taxon>
        <taxon>Betaproteobacteria</taxon>
        <taxon>Rhodocyclales</taxon>
        <taxon>Zoogloeaceae</taxon>
        <taxon>Thauera</taxon>
    </lineage>
</organism>
<dbReference type="InterPro" id="IPR012147">
    <property type="entry name" value="P_Ac_Bu_trans"/>
</dbReference>
<dbReference type="InterPro" id="IPR042112">
    <property type="entry name" value="P_AcTrfase_dom2"/>
</dbReference>
<dbReference type="RefSeq" id="WP_004333387.1">
    <property type="nucleotide sequence ID" value="NZ_AMXE01000005.1"/>
</dbReference>
<keyword evidence="6" id="KW-1185">Reference proteome</keyword>
<dbReference type="PANTHER" id="PTHR43356:SF1">
    <property type="entry name" value="PHOSPHATE ACETYLTRANSFERASE EUTD"/>
    <property type="match status" value="1"/>
</dbReference>
<name>N6Y758_THAL4</name>
<dbReference type="Gene3D" id="3.40.50.10950">
    <property type="match status" value="1"/>
</dbReference>
<gene>
    <name evidence="5" type="primary">eutD</name>
    <name evidence="5" type="ORF">C666_02595</name>
</gene>
<evidence type="ECO:0000256" key="1">
    <source>
        <dbReference type="ARBA" id="ARBA00005656"/>
    </source>
</evidence>
<dbReference type="EMBL" id="AMXE01000005">
    <property type="protein sequence ID" value="ENO90111.1"/>
    <property type="molecule type" value="Genomic_DNA"/>
</dbReference>
<comment type="similarity">
    <text evidence="1">Belongs to the phosphate acetyltransferase and butyryltransferase family.</text>
</comment>